<dbReference type="EMBL" id="CADCTR010002058">
    <property type="protein sequence ID" value="CAA9329321.1"/>
    <property type="molecule type" value="Genomic_DNA"/>
</dbReference>
<protein>
    <submittedName>
        <fullName evidence="1">Uncharacterized protein</fullName>
    </submittedName>
</protein>
<proteinExistence type="predicted"/>
<dbReference type="AlphaFoldDB" id="A0A6J4LE80"/>
<sequence>MNCPLVTSVGIRATITLHCSGPPQAPGIYYAWSDKKV</sequence>
<accession>A0A6J4LE80</accession>
<reference evidence="1" key="1">
    <citation type="submission" date="2020-02" db="EMBL/GenBank/DDBJ databases">
        <authorList>
            <person name="Meier V. D."/>
        </authorList>
    </citation>
    <scope>NUCLEOTIDE SEQUENCE</scope>
    <source>
        <strain evidence="1">AVDCRST_MAG93</strain>
    </source>
</reference>
<name>A0A6J4LE80_9CHLR</name>
<evidence type="ECO:0000313" key="1">
    <source>
        <dbReference type="EMBL" id="CAA9329321.1"/>
    </source>
</evidence>
<gene>
    <name evidence="1" type="ORF">AVDCRST_MAG93-6121</name>
</gene>
<organism evidence="1">
    <name type="scientific">uncultured Chloroflexia bacterium</name>
    <dbReference type="NCBI Taxonomy" id="1672391"/>
    <lineage>
        <taxon>Bacteria</taxon>
        <taxon>Bacillati</taxon>
        <taxon>Chloroflexota</taxon>
        <taxon>Chloroflexia</taxon>
        <taxon>environmental samples</taxon>
    </lineage>
</organism>